<keyword evidence="2" id="KW-1185">Reference proteome</keyword>
<accession>A0ABZ2V9J4</accession>
<dbReference type="EMBL" id="CP150951">
    <property type="protein sequence ID" value="WZC50689.1"/>
    <property type="molecule type" value="Genomic_DNA"/>
</dbReference>
<gene>
    <name evidence="1" type="ORF">AABB29_08785</name>
</gene>
<organism evidence="1 2">
    <name type="scientific">Yoonia phaeophyticola</name>
    <dbReference type="NCBI Taxonomy" id="3137369"/>
    <lineage>
        <taxon>Bacteria</taxon>
        <taxon>Pseudomonadati</taxon>
        <taxon>Pseudomonadota</taxon>
        <taxon>Alphaproteobacteria</taxon>
        <taxon>Rhodobacterales</taxon>
        <taxon>Paracoccaceae</taxon>
        <taxon>Yoonia</taxon>
    </lineage>
</organism>
<sequence length="123" mass="13605">MSILFIHRDGIITAAVRVLFANQGHARRDGFGGAQMSEFAVNAVNYDVSQRFNLDCDGGGFDVIESDFESIVIETNRFRLSDNNCTNAFYGSSLVEQGSSATRYRLDREGAMTCDWMSEPTGD</sequence>
<proteinExistence type="predicted"/>
<dbReference type="Proteomes" id="UP001440612">
    <property type="component" value="Chromosome"/>
</dbReference>
<evidence type="ECO:0000313" key="1">
    <source>
        <dbReference type="EMBL" id="WZC50689.1"/>
    </source>
</evidence>
<evidence type="ECO:0000313" key="2">
    <source>
        <dbReference type="Proteomes" id="UP001440612"/>
    </source>
</evidence>
<protein>
    <submittedName>
        <fullName evidence="1">Uncharacterized protein</fullName>
    </submittedName>
</protein>
<name>A0ABZ2V9J4_9RHOB</name>
<dbReference type="RefSeq" id="WP_341368790.1">
    <property type="nucleotide sequence ID" value="NZ_CP150951.2"/>
</dbReference>
<reference evidence="2" key="1">
    <citation type="submission" date="2024-04" db="EMBL/GenBank/DDBJ databases">
        <title>Phylogenomic analyses of a clade within the roseobacter group suggest taxonomic reassignments of species of the genera Aestuariivita, Citreicella, Loktanella, Nautella, Pelagibaca, Ruegeria, Thalassobius, Thiobacimonas and Tropicibacter, and the proposal o.</title>
        <authorList>
            <person name="Jeon C.O."/>
        </authorList>
    </citation>
    <scope>NUCLEOTIDE SEQUENCE [LARGE SCALE GENOMIC DNA]</scope>
    <source>
        <strain evidence="2">BS5-3</strain>
    </source>
</reference>